<comment type="caution">
    <text evidence="10">The sequence shown here is derived from an EMBL/GenBank/DDBJ whole genome shotgun (WGS) entry which is preliminary data.</text>
</comment>
<comment type="similarity">
    <text evidence="2 7">Belongs to the peptidase M14 family.</text>
</comment>
<evidence type="ECO:0000313" key="10">
    <source>
        <dbReference type="EMBL" id="OGF09417.1"/>
    </source>
</evidence>
<dbReference type="Pfam" id="PF00246">
    <property type="entry name" value="Peptidase_M14"/>
    <property type="match status" value="1"/>
</dbReference>
<dbReference type="PANTHER" id="PTHR11532:SF57">
    <property type="entry name" value="CARBOXYPEPTIDASE D, B"/>
    <property type="match status" value="1"/>
</dbReference>
<evidence type="ECO:0000259" key="9">
    <source>
        <dbReference type="PROSITE" id="PS52035"/>
    </source>
</evidence>
<dbReference type="InterPro" id="IPR026444">
    <property type="entry name" value="Secre_tail"/>
</dbReference>
<dbReference type="Pfam" id="PF13620">
    <property type="entry name" value="CarboxypepD_reg"/>
    <property type="match status" value="2"/>
</dbReference>
<evidence type="ECO:0000256" key="4">
    <source>
        <dbReference type="ARBA" id="ARBA00022801"/>
    </source>
</evidence>
<feature type="signal peptide" evidence="8">
    <location>
        <begin position="1"/>
        <end position="23"/>
    </location>
</feature>
<evidence type="ECO:0000256" key="1">
    <source>
        <dbReference type="ARBA" id="ARBA00001947"/>
    </source>
</evidence>
<dbReference type="PANTHER" id="PTHR11532">
    <property type="entry name" value="PROTEASE M14 CARBOXYPEPTIDASE"/>
    <property type="match status" value="1"/>
</dbReference>
<dbReference type="GO" id="GO:0008270">
    <property type="term" value="F:zinc ion binding"/>
    <property type="evidence" value="ECO:0007669"/>
    <property type="project" value="InterPro"/>
</dbReference>
<proteinExistence type="inferred from homology"/>
<dbReference type="Gene3D" id="2.60.40.4070">
    <property type="match status" value="1"/>
</dbReference>
<accession>A0A1F5R4L8</accession>
<evidence type="ECO:0000256" key="7">
    <source>
        <dbReference type="PROSITE-ProRule" id="PRU01379"/>
    </source>
</evidence>
<dbReference type="InterPro" id="IPR050753">
    <property type="entry name" value="Peptidase_M14_domain"/>
</dbReference>
<keyword evidence="6" id="KW-0325">Glycoprotein</keyword>
<dbReference type="InterPro" id="IPR057247">
    <property type="entry name" value="CARBOXYPEPT_ZN_2"/>
</dbReference>
<dbReference type="Pfam" id="PF13860">
    <property type="entry name" value="FlgD_ig"/>
    <property type="match status" value="1"/>
</dbReference>
<dbReference type="GO" id="GO:0006518">
    <property type="term" value="P:peptide metabolic process"/>
    <property type="evidence" value="ECO:0007669"/>
    <property type="project" value="TreeGrafter"/>
</dbReference>
<dbReference type="NCBIfam" id="TIGR04183">
    <property type="entry name" value="Por_Secre_tail"/>
    <property type="match status" value="1"/>
</dbReference>
<organism evidence="10 11">
    <name type="scientific">Candidatus Edwardsbacteria bacterium GWF2_54_11</name>
    <dbReference type="NCBI Taxonomy" id="1817851"/>
    <lineage>
        <taxon>Bacteria</taxon>
        <taxon>Candidatus Edwardsiibacteriota</taxon>
    </lineage>
</organism>
<dbReference type="GO" id="GO:0005615">
    <property type="term" value="C:extracellular space"/>
    <property type="evidence" value="ECO:0007669"/>
    <property type="project" value="TreeGrafter"/>
</dbReference>
<evidence type="ECO:0000256" key="8">
    <source>
        <dbReference type="SAM" id="SignalP"/>
    </source>
</evidence>
<dbReference type="PRINTS" id="PR00765">
    <property type="entry name" value="CRBOXYPTASEA"/>
</dbReference>
<dbReference type="PROSITE" id="PS00133">
    <property type="entry name" value="CARBOXYPEPT_ZN_2"/>
    <property type="match status" value="1"/>
</dbReference>
<feature type="active site" description="Proton donor/acceptor" evidence="7">
    <location>
        <position position="335"/>
    </location>
</feature>
<dbReference type="InterPro" id="IPR008969">
    <property type="entry name" value="CarboxyPept-like_regulatory"/>
</dbReference>
<gene>
    <name evidence="10" type="ORF">A2024_00555</name>
</gene>
<keyword evidence="4" id="KW-0378">Hydrolase</keyword>
<keyword evidence="8" id="KW-0732">Signal</keyword>
<dbReference type="GO" id="GO:0004181">
    <property type="term" value="F:metallocarboxypeptidase activity"/>
    <property type="evidence" value="ECO:0007669"/>
    <property type="project" value="InterPro"/>
</dbReference>
<comment type="cofactor">
    <cofactor evidence="1">
        <name>Zn(2+)</name>
        <dbReference type="ChEBI" id="CHEBI:29105"/>
    </cofactor>
</comment>
<dbReference type="EMBL" id="MFFM01000041">
    <property type="protein sequence ID" value="OGF09417.1"/>
    <property type="molecule type" value="Genomic_DNA"/>
</dbReference>
<dbReference type="SMART" id="SM00631">
    <property type="entry name" value="Zn_pept"/>
    <property type="match status" value="1"/>
</dbReference>
<sequence>MKKSLILAIAAALFSLTVQYIRAEEININTLIPVKIYITTHDDVYKFNALGVGIEELKDGYIEARVTREKIDELISSGWKVEGRTIEKVDPKIATQYHNYTQMTSFLDSIHSLYPAITKKVSIGKSVQNRDLWAFLVTDNPDSNENEAEVRLAANIHGDETVGRELCLAMIDSLTKVYGSIITIKDLVDSREIWFMPSLNPDGYELNQRYNANSMDLNRNFPVPDGSIGEDDTYNNEVETQRMIDFWSGKRGVLSLNYHGGALVANYPWDYTVVRCPDDALAKEVSLGYSRLNPPMYASTVFDSGVTNGWDWYYVYGSLQDWSYHVTSCLDITMEIGTKWPPASQLPSYWSDNREGMLYFIRQAGWGLQGIVTDSLTGLPINWASVVPFGIDKPVYTDTIGDYHRMLMTGQYDLIYSAIGYHEKWADEVRVRIDSVTNLDMQLAPILITGIVSDSGGGNPIPGALVEIVGLRSDTTDSGGTYQLRWNQDDYYSLKASAAGYTTVIYDSLKFENDSTINFSLSTDSGVAGRPGVNVFITRLEQPYPNPGRSGIHIRYQLAASGPAVLDIYDITGRRVKSLPQGTVPAGAVRTFTWDGSDRFGKKVSAGVYFCRLTALGIERSVRFIMLK</sequence>
<dbReference type="CDD" id="cd18173">
    <property type="entry name" value="M14_CP_bacteria"/>
    <property type="match status" value="1"/>
</dbReference>
<dbReference type="SUPFAM" id="SSF49464">
    <property type="entry name" value="Carboxypeptidase regulatory domain-like"/>
    <property type="match status" value="2"/>
</dbReference>
<evidence type="ECO:0000256" key="2">
    <source>
        <dbReference type="ARBA" id="ARBA00005988"/>
    </source>
</evidence>
<dbReference type="InterPro" id="IPR000834">
    <property type="entry name" value="Peptidase_M14"/>
</dbReference>
<dbReference type="Gene3D" id="3.40.630.10">
    <property type="entry name" value="Zn peptidases"/>
    <property type="match status" value="1"/>
</dbReference>
<feature type="chain" id="PRO_5009520589" description="Peptidase M14 domain-containing protein" evidence="8">
    <location>
        <begin position="24"/>
        <end position="628"/>
    </location>
</feature>
<dbReference type="SUPFAM" id="SSF53187">
    <property type="entry name" value="Zn-dependent exopeptidases"/>
    <property type="match status" value="1"/>
</dbReference>
<dbReference type="GO" id="GO:0016485">
    <property type="term" value="P:protein processing"/>
    <property type="evidence" value="ECO:0007669"/>
    <property type="project" value="TreeGrafter"/>
</dbReference>
<evidence type="ECO:0000256" key="6">
    <source>
        <dbReference type="ARBA" id="ARBA00023180"/>
    </source>
</evidence>
<evidence type="ECO:0000256" key="3">
    <source>
        <dbReference type="ARBA" id="ARBA00022723"/>
    </source>
</evidence>
<name>A0A1F5R4L8_9BACT</name>
<dbReference type="InterPro" id="IPR025965">
    <property type="entry name" value="FlgD/Vpr_Ig-like"/>
</dbReference>
<feature type="domain" description="Peptidase M14" evidence="9">
    <location>
        <begin position="96"/>
        <end position="364"/>
    </location>
</feature>
<dbReference type="PROSITE" id="PS52035">
    <property type="entry name" value="PEPTIDASE_M14"/>
    <property type="match status" value="1"/>
</dbReference>
<protein>
    <recommendedName>
        <fullName evidence="9">Peptidase M14 domain-containing protein</fullName>
    </recommendedName>
</protein>
<dbReference type="Gene3D" id="2.60.40.1120">
    <property type="entry name" value="Carboxypeptidase-like, regulatory domain"/>
    <property type="match status" value="2"/>
</dbReference>
<dbReference type="AlphaFoldDB" id="A0A1F5R4L8"/>
<evidence type="ECO:0000256" key="5">
    <source>
        <dbReference type="ARBA" id="ARBA00022833"/>
    </source>
</evidence>
<reference evidence="10 11" key="1">
    <citation type="journal article" date="2016" name="Nat. Commun.">
        <title>Thousands of microbial genomes shed light on interconnected biogeochemical processes in an aquifer system.</title>
        <authorList>
            <person name="Anantharaman K."/>
            <person name="Brown C.T."/>
            <person name="Hug L.A."/>
            <person name="Sharon I."/>
            <person name="Castelle C.J."/>
            <person name="Probst A.J."/>
            <person name="Thomas B.C."/>
            <person name="Singh A."/>
            <person name="Wilkins M.J."/>
            <person name="Karaoz U."/>
            <person name="Brodie E.L."/>
            <person name="Williams K.H."/>
            <person name="Hubbard S.S."/>
            <person name="Banfield J.F."/>
        </authorList>
    </citation>
    <scope>NUCLEOTIDE SEQUENCE [LARGE SCALE GENOMIC DNA]</scope>
</reference>
<keyword evidence="5" id="KW-0862">Zinc</keyword>
<dbReference type="Proteomes" id="UP000177230">
    <property type="component" value="Unassembled WGS sequence"/>
</dbReference>
<keyword evidence="3" id="KW-0479">Metal-binding</keyword>
<evidence type="ECO:0000313" key="11">
    <source>
        <dbReference type="Proteomes" id="UP000177230"/>
    </source>
</evidence>